<evidence type="ECO:0000313" key="2">
    <source>
        <dbReference type="EMBL" id="KAF6392647.1"/>
    </source>
</evidence>
<feature type="compositionally biased region" description="Polar residues" evidence="1">
    <location>
        <begin position="16"/>
        <end position="25"/>
    </location>
</feature>
<feature type="region of interest" description="Disordered" evidence="1">
    <location>
        <begin position="115"/>
        <end position="152"/>
    </location>
</feature>
<comment type="caution">
    <text evidence="2">The sequence shown here is derived from an EMBL/GenBank/DDBJ whole genome shotgun (WGS) entry which is preliminary data.</text>
</comment>
<evidence type="ECO:0000313" key="3">
    <source>
        <dbReference type="Proteomes" id="UP000558488"/>
    </source>
</evidence>
<name>A0A7J8B1K0_PIPKU</name>
<protein>
    <submittedName>
        <fullName evidence="2">Uncharacterized protein</fullName>
    </submittedName>
</protein>
<feature type="compositionally biased region" description="Pro residues" evidence="1">
    <location>
        <begin position="143"/>
        <end position="152"/>
    </location>
</feature>
<dbReference type="Proteomes" id="UP000558488">
    <property type="component" value="Unassembled WGS sequence"/>
</dbReference>
<proteinExistence type="predicted"/>
<reference evidence="2 3" key="1">
    <citation type="journal article" date="2020" name="Nature">
        <title>Six reference-quality genomes reveal evolution of bat adaptations.</title>
        <authorList>
            <person name="Jebb D."/>
            <person name="Huang Z."/>
            <person name="Pippel M."/>
            <person name="Hughes G.M."/>
            <person name="Lavrichenko K."/>
            <person name="Devanna P."/>
            <person name="Winkler S."/>
            <person name="Jermiin L.S."/>
            <person name="Skirmuntt E.C."/>
            <person name="Katzourakis A."/>
            <person name="Burkitt-Gray L."/>
            <person name="Ray D.A."/>
            <person name="Sullivan K.A.M."/>
            <person name="Roscito J.G."/>
            <person name="Kirilenko B.M."/>
            <person name="Davalos L.M."/>
            <person name="Corthals A.P."/>
            <person name="Power M.L."/>
            <person name="Jones G."/>
            <person name="Ransome R.D."/>
            <person name="Dechmann D.K.N."/>
            <person name="Locatelli A.G."/>
            <person name="Puechmaille S.J."/>
            <person name="Fedrigo O."/>
            <person name="Jarvis E.D."/>
            <person name="Hiller M."/>
            <person name="Vernes S.C."/>
            <person name="Myers E.W."/>
            <person name="Teeling E.C."/>
        </authorList>
    </citation>
    <scope>NUCLEOTIDE SEQUENCE [LARGE SCALE GENOMIC DNA]</scope>
    <source>
        <strain evidence="2">MPipKuh1</strain>
        <tissue evidence="2">Flight muscle</tissue>
    </source>
</reference>
<organism evidence="2 3">
    <name type="scientific">Pipistrellus kuhlii</name>
    <name type="common">Kuhl's pipistrelle</name>
    <dbReference type="NCBI Taxonomy" id="59472"/>
    <lineage>
        <taxon>Eukaryota</taxon>
        <taxon>Metazoa</taxon>
        <taxon>Chordata</taxon>
        <taxon>Craniata</taxon>
        <taxon>Vertebrata</taxon>
        <taxon>Euteleostomi</taxon>
        <taxon>Mammalia</taxon>
        <taxon>Eutheria</taxon>
        <taxon>Laurasiatheria</taxon>
        <taxon>Chiroptera</taxon>
        <taxon>Yangochiroptera</taxon>
        <taxon>Vespertilionidae</taxon>
        <taxon>Pipistrellus</taxon>
    </lineage>
</organism>
<keyword evidence="3" id="KW-1185">Reference proteome</keyword>
<gene>
    <name evidence="2" type="ORF">mPipKuh1_007833</name>
</gene>
<dbReference type="EMBL" id="JACAGB010000001">
    <property type="protein sequence ID" value="KAF6392647.1"/>
    <property type="molecule type" value="Genomic_DNA"/>
</dbReference>
<dbReference type="AlphaFoldDB" id="A0A7J8B1K0"/>
<feature type="region of interest" description="Disordered" evidence="1">
    <location>
        <begin position="1"/>
        <end position="72"/>
    </location>
</feature>
<evidence type="ECO:0000256" key="1">
    <source>
        <dbReference type="SAM" id="MobiDB-lite"/>
    </source>
</evidence>
<sequence length="152" mass="15997">MCVGRRRPPLGMGTRQGIQQLNGSAQPLPAGGRGHSPHLPGFTAPPIRTDTGGKPPIPASEPGDAGHKDKGMELLHGVPGLFLWLEPPLLLSAPGPACQEPPQRGPQRRRVRCLRAKSAEVPGSEPWRSASPSLALTGASLPTPSPWPGRFL</sequence>
<accession>A0A7J8B1K0</accession>